<dbReference type="Proteomes" id="UP000245768">
    <property type="component" value="Unassembled WGS sequence"/>
</dbReference>
<evidence type="ECO:0000256" key="1">
    <source>
        <dbReference type="SAM" id="MobiDB-lite"/>
    </source>
</evidence>
<sequence>MFNQLRKEIKSRDWDLKQFDPSFAEKSCNVAQAAQSALNRWWTTTPEYTGVDRNKKLGSLFKVNQNIKRFFQKRFDDNMKLQSQKADQQEPPRWPDVGLIISDRFIPPNDTGATVYRSSSAATPGVTDAKATQEDSHAAEDVSEDEDDNS</sequence>
<dbReference type="InParanoid" id="A0A316YAL9"/>
<proteinExistence type="predicted"/>
<feature type="compositionally biased region" description="Acidic residues" evidence="1">
    <location>
        <begin position="141"/>
        <end position="150"/>
    </location>
</feature>
<evidence type="ECO:0000313" key="3">
    <source>
        <dbReference type="Proteomes" id="UP000245768"/>
    </source>
</evidence>
<organism evidence="2 3">
    <name type="scientific">Acaromyces ingoldii</name>
    <dbReference type="NCBI Taxonomy" id="215250"/>
    <lineage>
        <taxon>Eukaryota</taxon>
        <taxon>Fungi</taxon>
        <taxon>Dikarya</taxon>
        <taxon>Basidiomycota</taxon>
        <taxon>Ustilaginomycotina</taxon>
        <taxon>Exobasidiomycetes</taxon>
        <taxon>Exobasidiales</taxon>
        <taxon>Cryptobasidiaceae</taxon>
        <taxon>Acaromyces</taxon>
    </lineage>
</organism>
<evidence type="ECO:0000313" key="2">
    <source>
        <dbReference type="EMBL" id="PWN86412.1"/>
    </source>
</evidence>
<protein>
    <submittedName>
        <fullName evidence="2">Uncharacterized protein</fullName>
    </submittedName>
</protein>
<keyword evidence="3" id="KW-1185">Reference proteome</keyword>
<gene>
    <name evidence="2" type="ORF">FA10DRAFT_289712</name>
</gene>
<accession>A0A316YAL9</accession>
<reference evidence="2" key="1">
    <citation type="journal article" date="2018" name="Mol. Biol. Evol.">
        <title>Broad Genomic Sampling Reveals a Smut Pathogenic Ancestry of the Fungal Clade Ustilaginomycotina.</title>
        <authorList>
            <person name="Kijpornyongpan T."/>
            <person name="Mondo S.J."/>
            <person name="Barry K."/>
            <person name="Sandor L."/>
            <person name="Lee J."/>
            <person name="Lipzen A."/>
            <person name="Pangilinan J."/>
            <person name="LaButti K."/>
            <person name="Hainaut M."/>
            <person name="Henrissat B."/>
            <person name="Grigoriev I.V."/>
            <person name="Spatafora J.W."/>
            <person name="Aime M.C."/>
        </authorList>
    </citation>
    <scope>NUCLEOTIDE SEQUENCE [LARGE SCALE GENOMIC DNA]</scope>
    <source>
        <strain evidence="2">MCA 4198</strain>
    </source>
</reference>
<feature type="compositionally biased region" description="Basic and acidic residues" evidence="1">
    <location>
        <begin position="131"/>
        <end position="140"/>
    </location>
</feature>
<dbReference type="EMBL" id="KZ819658">
    <property type="protein sequence ID" value="PWN86412.1"/>
    <property type="molecule type" value="Genomic_DNA"/>
</dbReference>
<dbReference type="AlphaFoldDB" id="A0A316YAL9"/>
<dbReference type="GeneID" id="37046242"/>
<name>A0A316YAL9_9BASI</name>
<feature type="region of interest" description="Disordered" evidence="1">
    <location>
        <begin position="111"/>
        <end position="150"/>
    </location>
</feature>
<dbReference type="RefSeq" id="XP_025373610.1">
    <property type="nucleotide sequence ID" value="XM_025524326.1"/>
</dbReference>